<organism evidence="2 3">
    <name type="scientific">Bradyrhizobium stylosanthis</name>
    <dbReference type="NCBI Taxonomy" id="1803665"/>
    <lineage>
        <taxon>Bacteria</taxon>
        <taxon>Pseudomonadati</taxon>
        <taxon>Pseudomonadota</taxon>
        <taxon>Alphaproteobacteria</taxon>
        <taxon>Hyphomicrobiales</taxon>
        <taxon>Nitrobacteraceae</taxon>
        <taxon>Bradyrhizobium</taxon>
    </lineage>
</organism>
<dbReference type="Pfam" id="PF12146">
    <property type="entry name" value="Hydrolase_4"/>
    <property type="match status" value="1"/>
</dbReference>
<keyword evidence="3" id="KW-1185">Reference proteome</keyword>
<comment type="caution">
    <text evidence="2">The sequence shown here is derived from an EMBL/GenBank/DDBJ whole genome shotgun (WGS) entry which is preliminary data.</text>
</comment>
<dbReference type="STRING" id="1803665.GCA_001641335_00845"/>
<sequence>MRIAAIIIWPVTAMPFLSHGSYRIRYELDGPPGAPTYVLVNGLTQYSELWGSYRDALTTRHFRVATFDLLGQGISDKPALFIDQDDHTAVLHRLIGELGDGPVFLSGISFGGLIALRYAIEHGARLSGLVPMSCFAELSPQLLLIGNALRTGLILGGTGYLQDLLLPMNLSDQWLKPLLDKLDSVKRQGWLVNDVYALQNLMESFLDFKPLTPLLSSITVPTMILNGEFDFLTPRALHETLRVEIPDSALVIIPKAYHAFTLEKAALTADLLARFAEDVMAGRWKGNKQVLIAPDDAGGDYSPFPAGYDHLRAIPVRRTATT</sequence>
<evidence type="ECO:0000313" key="3">
    <source>
        <dbReference type="Proteomes" id="UP000319949"/>
    </source>
</evidence>
<accession>A0A560DJU6</accession>
<dbReference type="SUPFAM" id="SSF53474">
    <property type="entry name" value="alpha/beta-Hydrolases"/>
    <property type="match status" value="1"/>
</dbReference>
<proteinExistence type="predicted"/>
<dbReference type="Proteomes" id="UP000319949">
    <property type="component" value="Unassembled WGS sequence"/>
</dbReference>
<gene>
    <name evidence="2" type="ORF">FBZ96_106421</name>
</gene>
<dbReference type="Gene3D" id="3.40.50.1820">
    <property type="entry name" value="alpha/beta hydrolase"/>
    <property type="match status" value="1"/>
</dbReference>
<dbReference type="PRINTS" id="PR00111">
    <property type="entry name" value="ABHYDROLASE"/>
</dbReference>
<dbReference type="EMBL" id="VITK01000006">
    <property type="protein sequence ID" value="TWA97366.1"/>
    <property type="molecule type" value="Genomic_DNA"/>
</dbReference>
<dbReference type="InterPro" id="IPR022742">
    <property type="entry name" value="Hydrolase_4"/>
</dbReference>
<evidence type="ECO:0000313" key="2">
    <source>
        <dbReference type="EMBL" id="TWA97366.1"/>
    </source>
</evidence>
<dbReference type="InterPro" id="IPR050266">
    <property type="entry name" value="AB_hydrolase_sf"/>
</dbReference>
<evidence type="ECO:0000259" key="1">
    <source>
        <dbReference type="Pfam" id="PF12146"/>
    </source>
</evidence>
<reference evidence="2 3" key="1">
    <citation type="submission" date="2019-06" db="EMBL/GenBank/DDBJ databases">
        <title>Genomic Encyclopedia of Type Strains, Phase IV (KMG-V): Genome sequencing to study the core and pangenomes of soil and plant-associated prokaryotes.</title>
        <authorList>
            <person name="Whitman W."/>
        </authorList>
    </citation>
    <scope>NUCLEOTIDE SEQUENCE [LARGE SCALE GENOMIC DNA]</scope>
    <source>
        <strain evidence="2 3">BR 510</strain>
    </source>
</reference>
<dbReference type="AlphaFoldDB" id="A0A560DJU6"/>
<dbReference type="InterPro" id="IPR000073">
    <property type="entry name" value="AB_hydrolase_1"/>
</dbReference>
<feature type="domain" description="Serine aminopeptidase S33" evidence="1">
    <location>
        <begin position="38"/>
        <end position="264"/>
    </location>
</feature>
<protein>
    <submittedName>
        <fullName evidence="2">Pimeloyl-ACP methyl ester carboxylesterase</fullName>
    </submittedName>
</protein>
<dbReference type="PANTHER" id="PTHR43798">
    <property type="entry name" value="MONOACYLGLYCEROL LIPASE"/>
    <property type="match status" value="1"/>
</dbReference>
<name>A0A560DJU6_9BRAD</name>
<dbReference type="InterPro" id="IPR029058">
    <property type="entry name" value="AB_hydrolase_fold"/>
</dbReference>